<evidence type="ECO:0000259" key="6">
    <source>
        <dbReference type="Pfam" id="PF04003"/>
    </source>
</evidence>
<dbReference type="SUPFAM" id="SSF50978">
    <property type="entry name" value="WD40 repeat-like"/>
    <property type="match status" value="2"/>
</dbReference>
<dbReference type="SUPFAM" id="SSF50969">
    <property type="entry name" value="YVTN repeat-like/Quinoprotein amine dehydrogenase"/>
    <property type="match status" value="1"/>
</dbReference>
<organism evidence="7">
    <name type="scientific">Trypanosoma vivax (strain Y486)</name>
    <dbReference type="NCBI Taxonomy" id="1055687"/>
    <lineage>
        <taxon>Eukaryota</taxon>
        <taxon>Discoba</taxon>
        <taxon>Euglenozoa</taxon>
        <taxon>Kinetoplastea</taxon>
        <taxon>Metakinetoplastina</taxon>
        <taxon>Trypanosomatida</taxon>
        <taxon>Trypanosomatidae</taxon>
        <taxon>Trypanosoma</taxon>
        <taxon>Duttonella</taxon>
    </lineage>
</organism>
<dbReference type="PANTHER" id="PTHR19858:SF0">
    <property type="entry name" value="PERIODIC TRYPTOPHAN PROTEIN 2 HOMOLOG"/>
    <property type="match status" value="1"/>
</dbReference>
<dbReference type="GO" id="GO:0034388">
    <property type="term" value="C:Pwp2p-containing subcomplex of 90S preribosome"/>
    <property type="evidence" value="ECO:0007669"/>
    <property type="project" value="TreeGrafter"/>
</dbReference>
<reference evidence="7" key="1">
    <citation type="journal article" date="2012" name="Proc. Natl. Acad. Sci. U.S.A.">
        <title>Antigenic diversity is generated by distinct evolutionary mechanisms in African trypanosome species.</title>
        <authorList>
            <person name="Jackson A.P."/>
            <person name="Berry A."/>
            <person name="Aslett M."/>
            <person name="Allison H.C."/>
            <person name="Burton P."/>
            <person name="Vavrova-Anderson J."/>
            <person name="Brown R."/>
            <person name="Browne H."/>
            <person name="Corton N."/>
            <person name="Hauser H."/>
            <person name="Gamble J."/>
            <person name="Gilderthorp R."/>
            <person name="Marcello L."/>
            <person name="McQuillan J."/>
            <person name="Otto T.D."/>
            <person name="Quail M.A."/>
            <person name="Sanders M.J."/>
            <person name="van Tonder A."/>
            <person name="Ginger M.L."/>
            <person name="Field M.C."/>
            <person name="Barry J.D."/>
            <person name="Hertz-Fowler C."/>
            <person name="Berriman M."/>
        </authorList>
    </citation>
    <scope>NUCLEOTIDE SEQUENCE</scope>
    <source>
        <strain evidence="7">Y486</strain>
    </source>
</reference>
<evidence type="ECO:0000256" key="1">
    <source>
        <dbReference type="ARBA" id="ARBA00010226"/>
    </source>
</evidence>
<dbReference type="InterPro" id="IPR027145">
    <property type="entry name" value="PWP2"/>
</dbReference>
<keyword evidence="2 5" id="KW-0853">WD repeat</keyword>
<dbReference type="InterPro" id="IPR019775">
    <property type="entry name" value="WD40_repeat_CS"/>
</dbReference>
<feature type="repeat" description="WD" evidence="5">
    <location>
        <begin position="402"/>
        <end position="443"/>
    </location>
</feature>
<protein>
    <submittedName>
        <fullName evidence="7">Putative periodic tryptophan protein 2</fullName>
    </submittedName>
</protein>
<dbReference type="GO" id="GO:0000028">
    <property type="term" value="P:ribosomal small subunit assembly"/>
    <property type="evidence" value="ECO:0007669"/>
    <property type="project" value="TreeGrafter"/>
</dbReference>
<accession>G0U479</accession>
<dbReference type="Pfam" id="PF04003">
    <property type="entry name" value="Utp12"/>
    <property type="match status" value="1"/>
</dbReference>
<dbReference type="PROSITE" id="PS50082">
    <property type="entry name" value="WD_REPEATS_2"/>
    <property type="match status" value="2"/>
</dbReference>
<name>G0U479_TRYVY</name>
<evidence type="ECO:0000256" key="3">
    <source>
        <dbReference type="ARBA" id="ARBA00022737"/>
    </source>
</evidence>
<dbReference type="Pfam" id="PF00400">
    <property type="entry name" value="WD40"/>
    <property type="match status" value="3"/>
</dbReference>
<dbReference type="GO" id="GO:0032040">
    <property type="term" value="C:small-subunit processome"/>
    <property type="evidence" value="ECO:0007669"/>
    <property type="project" value="TreeGrafter"/>
</dbReference>
<keyword evidence="4" id="KW-0689">Ribosomal protein</keyword>
<dbReference type="PANTHER" id="PTHR19858">
    <property type="entry name" value="WD40 REPEAT PROTEIN"/>
    <property type="match status" value="1"/>
</dbReference>
<sequence length="941" mass="103602">MLTNFQLASVHGMLYTGGNVTFSPDGRQLYSPVNNYVSSIQLHQEGHRSLGCSNSNIQCFDVSPDGDLIVAVGRRGLGFFYSISAGVTLDSVSFPPDCEVNCVKFSPCGRYVALALESTLQIYTAPARRVVTYHGCHRVENLHAALTLPIMNIEWTPDSEHLLVSGLDARMRIYPRQGKIQQKGMAIQQNSLIGHRAGVHGAWFVDEKCTRVLSVSADNVVITWKQTRVTRQEVLRAIAAARLNGRVSAAQGDGGNCEYGDDDDDETAIPKSFMEKQRIEQLKLDGVRVSAADDTYLPDILRYAFEVDKKHLLAHKGNVSVTCFHRCRGLVAIGYNSGIFAIHSLDCGNDGEFPLVHLLSISAQSLTAAAFSPNGEFVAFGSAHLKQILVWDWKSEAYVLKEQSHYYDINRAAITGDSNSIISGGDDGKVKVWRASSGQCYVTFAEHTAPITGIATSPATNAFFTCSRDGTARGYDLVRYRHFRVFTAPDHTQFSCIAVDPSGEVLAVGSGHTDRIYLFAVQTGKLIDQLQGHEAPIACLAFHPSGTTLVSGSLDHNLVFWELFSRGDGGDRLKGDAEVLNVGSEVLSVTFSNSGRRLAVLTMKQEITVYETIVPTEPIIIKTFQTNFDAAGGWCKNVGPRSANYNARFTTISFSPEGEKIVAGGESKWIALYHATQGYMLKKWAITTNLDVQGAEEQYQWRRMTEAGHLDDIDTDEVDIHLRHGKLLEMPGSRHRHFATGKRQTELAARTMHLAFASTGTEFVAATSVGLLVFSTRIARPRFQPLQLTSNMTTQQVRDQLARGEVVLALIGALNLGDKLLGIECLRRMPRSAIPVCVSSVPSALFTLLLQWVSSEVEGSRGFEQALLWAQSLLLHSNECAGSFSQDRSVVIPALKLLQRSLHQHRVLADLAKENYFSLKYIGDMTRMHKKLLKAEEHVAQ</sequence>
<dbReference type="AlphaFoldDB" id="G0U479"/>
<proteinExistence type="inferred from homology"/>
<evidence type="ECO:0000256" key="2">
    <source>
        <dbReference type="ARBA" id="ARBA00022574"/>
    </source>
</evidence>
<evidence type="ECO:0000256" key="5">
    <source>
        <dbReference type="PROSITE-ProRule" id="PRU00221"/>
    </source>
</evidence>
<feature type="repeat" description="WD" evidence="5">
    <location>
        <begin position="530"/>
        <end position="563"/>
    </location>
</feature>
<feature type="domain" description="Small-subunit processome Utp12" evidence="6">
    <location>
        <begin position="823"/>
        <end position="922"/>
    </location>
</feature>
<keyword evidence="3" id="KW-0677">Repeat</keyword>
<dbReference type="PROSITE" id="PS50294">
    <property type="entry name" value="WD_REPEATS_REGION"/>
    <property type="match status" value="2"/>
</dbReference>
<dbReference type="SMART" id="SM00320">
    <property type="entry name" value="WD40"/>
    <property type="match status" value="12"/>
</dbReference>
<gene>
    <name evidence="7" type="ORF">TVY486_1012850</name>
</gene>
<dbReference type="GO" id="GO:0005840">
    <property type="term" value="C:ribosome"/>
    <property type="evidence" value="ECO:0007669"/>
    <property type="project" value="UniProtKB-KW"/>
</dbReference>
<dbReference type="PROSITE" id="PS00678">
    <property type="entry name" value="WD_REPEATS_1"/>
    <property type="match status" value="1"/>
</dbReference>
<dbReference type="InterPro" id="IPR007148">
    <property type="entry name" value="SSU_processome_Utp12"/>
</dbReference>
<dbReference type="EMBL" id="HE573026">
    <property type="protein sequence ID" value="CCC52242.1"/>
    <property type="molecule type" value="Genomic_DNA"/>
</dbReference>
<evidence type="ECO:0000256" key="4">
    <source>
        <dbReference type="ARBA" id="ARBA00022980"/>
    </source>
</evidence>
<comment type="similarity">
    <text evidence="1">Belongs to the WD repeat PWP2 family.</text>
</comment>
<dbReference type="VEuPathDB" id="TriTrypDB:TvY486_1012850"/>
<dbReference type="OMA" id="VYEWQSE"/>
<dbReference type="GO" id="GO:0000462">
    <property type="term" value="P:maturation of SSU-rRNA from tricistronic rRNA transcript (SSU-rRNA, 5.8S rRNA, LSU-rRNA)"/>
    <property type="evidence" value="ECO:0007669"/>
    <property type="project" value="TreeGrafter"/>
</dbReference>
<dbReference type="Gene3D" id="2.130.10.10">
    <property type="entry name" value="YVTN repeat-like/Quinoprotein amine dehydrogenase"/>
    <property type="match status" value="3"/>
</dbReference>
<dbReference type="InterPro" id="IPR036322">
    <property type="entry name" value="WD40_repeat_dom_sf"/>
</dbReference>
<dbReference type="CDD" id="cd00200">
    <property type="entry name" value="WD40"/>
    <property type="match status" value="1"/>
</dbReference>
<dbReference type="InterPro" id="IPR015943">
    <property type="entry name" value="WD40/YVTN_repeat-like_dom_sf"/>
</dbReference>
<evidence type="ECO:0000313" key="7">
    <source>
        <dbReference type="EMBL" id="CCC52242.1"/>
    </source>
</evidence>
<dbReference type="InterPro" id="IPR001680">
    <property type="entry name" value="WD40_rpt"/>
</dbReference>
<dbReference type="InterPro" id="IPR011044">
    <property type="entry name" value="Quino_amine_DH_bsu"/>
</dbReference>
<keyword evidence="4" id="KW-0687">Ribonucleoprotein</keyword>